<dbReference type="GO" id="GO:0005886">
    <property type="term" value="C:plasma membrane"/>
    <property type="evidence" value="ECO:0007669"/>
    <property type="project" value="UniProtKB-SubCell"/>
</dbReference>
<dbReference type="GO" id="GO:0009245">
    <property type="term" value="P:lipid A biosynthetic process"/>
    <property type="evidence" value="ECO:0007669"/>
    <property type="project" value="TreeGrafter"/>
</dbReference>
<dbReference type="InterPro" id="IPR038107">
    <property type="entry name" value="Glycos_transf_N_sf"/>
</dbReference>
<comment type="function">
    <text evidence="8">Involved in lipopolysaccharide (LPS) biosynthesis. Catalyzes the transfer of 3-deoxy-D-manno-octulosonate (Kdo) residue(s) from CMP-Kdo to lipid IV(A), the tetraacyldisaccharide-1,4'-bisphosphate precursor of lipid A.</text>
</comment>
<protein>
    <recommendedName>
        <fullName evidence="3 8">3-deoxy-D-manno-octulosonic acid transferase</fullName>
        <shortName evidence="8">Kdo transferase</shortName>
        <ecNumber evidence="2 8">2.4.99.12</ecNumber>
    </recommendedName>
    <alternativeName>
        <fullName evidence="5 8">Lipid IV(A) 3-deoxy-D-manno-octulosonic acid transferase</fullName>
    </alternativeName>
</protein>
<dbReference type="GO" id="GO:0009244">
    <property type="term" value="P:lipopolysaccharide core region biosynthetic process"/>
    <property type="evidence" value="ECO:0007669"/>
    <property type="project" value="UniProtKB-UniRule"/>
</dbReference>
<evidence type="ECO:0000256" key="1">
    <source>
        <dbReference type="ARBA" id="ARBA00004713"/>
    </source>
</evidence>
<dbReference type="OrthoDB" id="9789797at2"/>
<dbReference type="InterPro" id="IPR007507">
    <property type="entry name" value="Glycos_transf_N"/>
</dbReference>
<reference evidence="10 11" key="1">
    <citation type="submission" date="2019-04" db="EMBL/GenBank/DDBJ databases">
        <title>Lacinutrix sp. nov., isolated from marine water.</title>
        <authorList>
            <person name="Kim W."/>
        </authorList>
    </citation>
    <scope>NUCLEOTIDE SEQUENCE [LARGE SCALE GENOMIC DNA]</scope>
    <source>
        <strain evidence="10 11">CAU 1491</strain>
    </source>
</reference>
<accession>A0A4U0EY41</accession>
<keyword evidence="8" id="KW-0448">Lipopolysaccharide biosynthesis</keyword>
<dbReference type="Gene3D" id="3.40.50.11720">
    <property type="entry name" value="3-Deoxy-D-manno-octulosonic-acid transferase, N-terminal domain"/>
    <property type="match status" value="1"/>
</dbReference>
<dbReference type="AlphaFoldDB" id="A0A4U0EY41"/>
<feature type="active site" description="Proton acceptor" evidence="7">
    <location>
        <position position="60"/>
    </location>
</feature>
<keyword evidence="8" id="KW-0472">Membrane</keyword>
<dbReference type="Pfam" id="PF04413">
    <property type="entry name" value="Glycos_transf_N"/>
    <property type="match status" value="1"/>
</dbReference>
<proteinExistence type="inferred from homology"/>
<organism evidence="10 11">
    <name type="scientific">Pontimicrobium aquaticum</name>
    <dbReference type="NCBI Taxonomy" id="2565367"/>
    <lineage>
        <taxon>Bacteria</taxon>
        <taxon>Pseudomonadati</taxon>
        <taxon>Bacteroidota</taxon>
        <taxon>Flavobacteriia</taxon>
        <taxon>Flavobacteriales</taxon>
        <taxon>Flavobacteriaceae</taxon>
        <taxon>Pontimicrobium</taxon>
    </lineage>
</organism>
<evidence type="ECO:0000259" key="9">
    <source>
        <dbReference type="Pfam" id="PF04413"/>
    </source>
</evidence>
<dbReference type="RefSeq" id="WP_136840925.1">
    <property type="nucleotide sequence ID" value="NZ_SUPL01000002.1"/>
</dbReference>
<keyword evidence="4 8" id="KW-0808">Transferase</keyword>
<comment type="catalytic activity">
    <reaction evidence="6 8">
        <text>lipid IVA (E. coli) + CMP-3-deoxy-beta-D-manno-octulosonate = alpha-Kdo-(2-&gt;6)-lipid IVA (E. coli) + CMP + H(+)</text>
        <dbReference type="Rhea" id="RHEA:28066"/>
        <dbReference type="ChEBI" id="CHEBI:15378"/>
        <dbReference type="ChEBI" id="CHEBI:58603"/>
        <dbReference type="ChEBI" id="CHEBI:60364"/>
        <dbReference type="ChEBI" id="CHEBI:60377"/>
        <dbReference type="ChEBI" id="CHEBI:85987"/>
        <dbReference type="EC" id="2.4.99.12"/>
    </reaction>
</comment>
<gene>
    <name evidence="10" type="ORF">E5167_03000</name>
</gene>
<comment type="pathway">
    <text evidence="1 8">Bacterial outer membrane biogenesis; LPS core biosynthesis.</text>
</comment>
<evidence type="ECO:0000256" key="8">
    <source>
        <dbReference type="RuleBase" id="RU365103"/>
    </source>
</evidence>
<dbReference type="PANTHER" id="PTHR42755">
    <property type="entry name" value="3-DEOXY-MANNO-OCTULOSONATE CYTIDYLYLTRANSFERASE"/>
    <property type="match status" value="1"/>
</dbReference>
<name>A0A4U0EY41_9FLAO</name>
<dbReference type="SUPFAM" id="SSF53756">
    <property type="entry name" value="UDP-Glycosyltransferase/glycogen phosphorylase"/>
    <property type="match status" value="1"/>
</dbReference>
<dbReference type="EC" id="2.4.99.12" evidence="2 8"/>
<evidence type="ECO:0000256" key="3">
    <source>
        <dbReference type="ARBA" id="ARBA00019077"/>
    </source>
</evidence>
<evidence type="ECO:0000256" key="6">
    <source>
        <dbReference type="ARBA" id="ARBA00049183"/>
    </source>
</evidence>
<comment type="similarity">
    <text evidence="8">Belongs to the glycosyltransferase group 1 family.</text>
</comment>
<dbReference type="InterPro" id="IPR039901">
    <property type="entry name" value="Kdotransferase"/>
</dbReference>
<evidence type="ECO:0000256" key="2">
    <source>
        <dbReference type="ARBA" id="ARBA00012621"/>
    </source>
</evidence>
<dbReference type="EMBL" id="SUPL01000002">
    <property type="protein sequence ID" value="TJY36926.1"/>
    <property type="molecule type" value="Genomic_DNA"/>
</dbReference>
<keyword evidence="11" id="KW-1185">Reference proteome</keyword>
<dbReference type="UniPathway" id="UPA00958"/>
<evidence type="ECO:0000256" key="7">
    <source>
        <dbReference type="PIRSR" id="PIRSR639901-1"/>
    </source>
</evidence>
<evidence type="ECO:0000313" key="11">
    <source>
        <dbReference type="Proteomes" id="UP000307657"/>
    </source>
</evidence>
<feature type="domain" description="3-deoxy-D-manno-octulosonic-acid transferase N-terminal" evidence="9">
    <location>
        <begin position="42"/>
        <end position="206"/>
    </location>
</feature>
<dbReference type="PANTHER" id="PTHR42755:SF1">
    <property type="entry name" value="3-DEOXY-D-MANNO-OCTULOSONIC ACID TRANSFERASE, MITOCHONDRIAL-RELATED"/>
    <property type="match status" value="1"/>
</dbReference>
<evidence type="ECO:0000256" key="4">
    <source>
        <dbReference type="ARBA" id="ARBA00022679"/>
    </source>
</evidence>
<dbReference type="Proteomes" id="UP000307657">
    <property type="component" value="Unassembled WGS sequence"/>
</dbReference>
<comment type="caution">
    <text evidence="10">The sequence shown here is derived from an EMBL/GenBank/DDBJ whole genome shotgun (WGS) entry which is preliminary data.</text>
</comment>
<keyword evidence="8" id="KW-1003">Cell membrane</keyword>
<sequence length="411" mass="46735">MKRLYNILTHIAAFLIKIAALFNKKLKLGVKGRAKTFSVLKSEISDKDSVIWFHCASLGEYEQGLPVFEEIKSLNPNHKIVLSFFSPSGFEIRKNTPIADCVVYLPLDTKKNAKQFLDLVHPELVIFVKYEIWPNYLFEIKRRQVKAILISALFRKKQSFFKFSGKWMQKALFTFNHIFVQNEESKKLLEQIDYAEVTVSGDTRFDRVSNQLNIDNSLDFIEVFKQDKLCVVAGSTWPEGENLLIPFINNDNTNTKYVIAPHNIKSGQISNLKTKLTKATVLYSEKESVEISNAQVFIIDTIGFLSKIYSYADIAYVGGAIGTTGLHNTLEPAVFGVPIIIGDNHEKFPEAKTMIDNNGMFSIKSQEEFNSILNQLIQNDNFRTTSGKHNAEYISKNRGAVTSIMAYLNKR</sequence>
<evidence type="ECO:0000313" key="10">
    <source>
        <dbReference type="EMBL" id="TJY36926.1"/>
    </source>
</evidence>
<comment type="subcellular location">
    <subcellularLocation>
        <location evidence="8">Cell membrane</location>
    </subcellularLocation>
</comment>
<dbReference type="GO" id="GO:0043842">
    <property type="term" value="F:Kdo transferase activity"/>
    <property type="evidence" value="ECO:0007669"/>
    <property type="project" value="UniProtKB-EC"/>
</dbReference>
<evidence type="ECO:0000256" key="5">
    <source>
        <dbReference type="ARBA" id="ARBA00031445"/>
    </source>
</evidence>
<dbReference type="Gene3D" id="3.40.50.2000">
    <property type="entry name" value="Glycogen Phosphorylase B"/>
    <property type="match status" value="1"/>
</dbReference>